<evidence type="ECO:0000256" key="6">
    <source>
        <dbReference type="ARBA" id="ARBA00022741"/>
    </source>
</evidence>
<dbReference type="SMART" id="SM01086">
    <property type="entry name" value="ClpB_D2-small"/>
    <property type="match status" value="1"/>
</dbReference>
<dbReference type="SMART" id="SM00382">
    <property type="entry name" value="AAA"/>
    <property type="match status" value="2"/>
</dbReference>
<dbReference type="Pfam" id="PF17871">
    <property type="entry name" value="AAA_lid_9"/>
    <property type="match status" value="1"/>
</dbReference>
<evidence type="ECO:0000256" key="3">
    <source>
        <dbReference type="ARBA" id="ARBA00017574"/>
    </source>
</evidence>
<evidence type="ECO:0000256" key="14">
    <source>
        <dbReference type="RuleBase" id="RU362034"/>
    </source>
</evidence>
<dbReference type="RefSeq" id="WP_034734277.1">
    <property type="nucleotide sequence ID" value="NZ_JPIN01000019.1"/>
</dbReference>
<dbReference type="Pfam" id="PF02861">
    <property type="entry name" value="Clp_N"/>
    <property type="match status" value="1"/>
</dbReference>
<dbReference type="InterPro" id="IPR003959">
    <property type="entry name" value="ATPase_AAA_core"/>
</dbReference>
<comment type="function">
    <text evidence="14">Part of a stress-induced multi-chaperone system, it is involved in the recovery of the cell from heat-induced damage, in cooperation with DnaK, DnaJ and GrpE.</text>
</comment>
<dbReference type="Gene3D" id="3.40.50.300">
    <property type="entry name" value="P-loop containing nucleotide triphosphate hydrolases"/>
    <property type="match status" value="3"/>
</dbReference>
<dbReference type="InterPro" id="IPR041546">
    <property type="entry name" value="ClpA/ClpB_AAA_lid"/>
</dbReference>
<dbReference type="Proteomes" id="UP000053718">
    <property type="component" value="Unassembled WGS sequence"/>
</dbReference>
<keyword evidence="9 14" id="KW-0175">Coiled coil</keyword>
<evidence type="ECO:0000313" key="16">
    <source>
        <dbReference type="EMBL" id="KFZ27813.1"/>
    </source>
</evidence>
<dbReference type="NCBIfam" id="TIGR03346">
    <property type="entry name" value="chaperone_ClpB"/>
    <property type="match status" value="1"/>
</dbReference>
<comment type="subunit">
    <text evidence="14">Homohexamer; The oligomerization is ATP-dependent.</text>
</comment>
<dbReference type="InterPro" id="IPR017730">
    <property type="entry name" value="Chaperonin_ClpB"/>
</dbReference>
<evidence type="ECO:0000256" key="1">
    <source>
        <dbReference type="ARBA" id="ARBA00004496"/>
    </source>
</evidence>
<dbReference type="Gene3D" id="1.10.1780.10">
    <property type="entry name" value="Clp, N-terminal domain"/>
    <property type="match status" value="1"/>
</dbReference>
<dbReference type="PROSITE" id="PS00870">
    <property type="entry name" value="CLPAB_1"/>
    <property type="match status" value="1"/>
</dbReference>
<keyword evidence="10 13" id="KW-0143">Chaperone</keyword>
<dbReference type="PROSITE" id="PS51903">
    <property type="entry name" value="CLP_R"/>
    <property type="match status" value="1"/>
</dbReference>
<dbReference type="GO" id="GO:0034605">
    <property type="term" value="P:cellular response to heat"/>
    <property type="evidence" value="ECO:0007669"/>
    <property type="project" value="TreeGrafter"/>
</dbReference>
<comment type="subcellular location">
    <subcellularLocation>
        <location evidence="1 14">Cytoplasm</location>
    </subcellularLocation>
</comment>
<dbReference type="PANTHER" id="PTHR11638">
    <property type="entry name" value="ATP-DEPENDENT CLP PROTEASE"/>
    <property type="match status" value="1"/>
</dbReference>
<dbReference type="InterPro" id="IPR028299">
    <property type="entry name" value="ClpA/B_CS2"/>
</dbReference>
<reference evidence="16 17" key="1">
    <citation type="submission" date="2014-06" db="EMBL/GenBank/DDBJ databases">
        <title>Draft genome sequence of Idiomarina sp. MCCC 1A10513.</title>
        <authorList>
            <person name="Du J."/>
            <person name="Lai Q."/>
            <person name="Shao Z."/>
        </authorList>
    </citation>
    <scope>NUCLEOTIDE SEQUENCE [LARGE SCALE GENOMIC DNA]</scope>
    <source>
        <strain evidence="16 17">MCCC 1A10513</strain>
    </source>
</reference>
<dbReference type="Pfam" id="PF10431">
    <property type="entry name" value="ClpB_D2-small"/>
    <property type="match status" value="1"/>
</dbReference>
<dbReference type="SUPFAM" id="SSF81923">
    <property type="entry name" value="Double Clp-N motif"/>
    <property type="match status" value="1"/>
</dbReference>
<dbReference type="FunFam" id="3.40.50.300:FF:000120">
    <property type="entry name" value="ATP-dependent chaperone ClpB"/>
    <property type="match status" value="1"/>
</dbReference>
<dbReference type="eggNOG" id="COG0542">
    <property type="taxonomic scope" value="Bacteria"/>
</dbReference>
<dbReference type="GO" id="GO:0005829">
    <property type="term" value="C:cytosol"/>
    <property type="evidence" value="ECO:0007669"/>
    <property type="project" value="UniProtKB-ARBA"/>
</dbReference>
<evidence type="ECO:0000313" key="17">
    <source>
        <dbReference type="Proteomes" id="UP000053718"/>
    </source>
</evidence>
<name>A0A094KZT6_9GAMM</name>
<dbReference type="FunFam" id="3.40.50.300:FF:000010">
    <property type="entry name" value="Chaperone clpB 1, putative"/>
    <property type="match status" value="1"/>
</dbReference>
<keyword evidence="7 13" id="KW-0067">ATP-binding</keyword>
<evidence type="ECO:0000259" key="15">
    <source>
        <dbReference type="PROSITE" id="PS51903"/>
    </source>
</evidence>
<keyword evidence="5 12" id="KW-0677">Repeat</keyword>
<evidence type="ECO:0000256" key="11">
    <source>
        <dbReference type="ARBA" id="ARBA00026057"/>
    </source>
</evidence>
<dbReference type="GO" id="GO:0042802">
    <property type="term" value="F:identical protein binding"/>
    <property type="evidence" value="ECO:0007669"/>
    <property type="project" value="UniProtKB-ARBA"/>
</dbReference>
<evidence type="ECO:0000256" key="2">
    <source>
        <dbReference type="ARBA" id="ARBA00008675"/>
    </source>
</evidence>
<protein>
    <recommendedName>
        <fullName evidence="3 14">Chaperone protein ClpB</fullName>
    </recommendedName>
</protein>
<evidence type="ECO:0000256" key="13">
    <source>
        <dbReference type="RuleBase" id="RU004432"/>
    </source>
</evidence>
<accession>A0A094KZT6</accession>
<sequence length="857" mass="96081">MRFDKLTNKFQLAIADAQSLALGRDHQFIEPVHVMLALLNQDGGTLRPLLTYLQIDSNQLRAALTEALDSLPQVEGTGGEVQVSAATGTLLNLCDKYAQKRKDQFISSELFVLAATEDKGKLGDLLKRLGVTRDKVERAIEQVRGGEAVQDQNAEDQRQALDKYTIDLTERAEQGKLDPVIGRDDEIRRTIQVLQRRTKNNPVLIGEPGVGKTAIVEGLAQRIVNGEVPEGLKNKRVLSLDLGALLAGAKYRGEFEERLKAVLNELSKEEGRVVLFIDELHTMVGAGKADGAMDAGNMLKPALARGELHCVGATTLDEYRQYIEKDAALERRFQKVLVDEPSVEDTIAILRGLKERYEVHHSVQITDPAIVAAATLSHRYISDRQLPDKAIDLIDEAASSIRIQIDSKPEDLDRLERRIIQLQLEQKALQKENDEASKKRLESLETELQDQQRKYAELEEVWLAEKTAVQGAQNIKAQLEQAKTDMEIARRAGDLNRMSELQYGKIPELERQLARAEAAEDQEMSLLKNKVTDEQIADVLSRWTGIPVSKMLEGEREKLLKMEEQLHQRVVGQEEAVNSVANAIRRSRAGLSDPQRPIGSFLFLGPTGVGKTELCKSLAHFLFDTEDAMVRIDMSEFMEKHSVSRLVGAPPGYVGYEEGGYLTEAVRRRPYSVILLDEVEKAHPDVFNILLQVLDDGRLTDGQGRTVDFRNTVIIMTSNLGSDVIQEKAHEQNYEQMKDAVMEILVHHFRPEFLNRVDETVVFHPLAKSQIRAIAEIQLQRLYKRLAERDYKVDLSEAALDHLAAAGFDPVYGARPLKRAIQQEIENPLAQQLLSGKLLPGQVIKVDYDGQQINISQ</sequence>
<keyword evidence="4 14" id="KW-0963">Cytoplasm</keyword>
<evidence type="ECO:0000256" key="9">
    <source>
        <dbReference type="ARBA" id="ARBA00023054"/>
    </source>
</evidence>
<feature type="coiled-coil region" evidence="14">
    <location>
        <begin position="412"/>
        <end position="529"/>
    </location>
</feature>
<comment type="similarity">
    <text evidence="2 13">Belongs to the ClpA/ClpB family.</text>
</comment>
<dbReference type="CDD" id="cd00009">
    <property type="entry name" value="AAA"/>
    <property type="match status" value="1"/>
</dbReference>
<evidence type="ECO:0000256" key="7">
    <source>
        <dbReference type="ARBA" id="ARBA00022840"/>
    </source>
</evidence>
<organism evidence="16 17">
    <name type="scientific">Pseudidiomarina atlantica</name>
    <dbReference type="NCBI Taxonomy" id="1517416"/>
    <lineage>
        <taxon>Bacteria</taxon>
        <taxon>Pseudomonadati</taxon>
        <taxon>Pseudomonadota</taxon>
        <taxon>Gammaproteobacteria</taxon>
        <taxon>Alteromonadales</taxon>
        <taxon>Idiomarinaceae</taxon>
        <taxon>Pseudidiomarina</taxon>
    </lineage>
</organism>
<evidence type="ECO:0000256" key="4">
    <source>
        <dbReference type="ARBA" id="ARBA00022490"/>
    </source>
</evidence>
<dbReference type="EMBL" id="JPIN01000019">
    <property type="protein sequence ID" value="KFZ27813.1"/>
    <property type="molecule type" value="Genomic_DNA"/>
</dbReference>
<dbReference type="GO" id="GO:0042026">
    <property type="term" value="P:protein refolding"/>
    <property type="evidence" value="ECO:0007669"/>
    <property type="project" value="UniProtKB-UniRule"/>
</dbReference>
<dbReference type="GO" id="GO:0005524">
    <property type="term" value="F:ATP binding"/>
    <property type="evidence" value="ECO:0007669"/>
    <property type="project" value="UniProtKB-UniRule"/>
</dbReference>
<keyword evidence="6 13" id="KW-0547">Nucleotide-binding</keyword>
<dbReference type="STRING" id="1517416.IDAT_12675"/>
<dbReference type="GO" id="GO:0016887">
    <property type="term" value="F:ATP hydrolysis activity"/>
    <property type="evidence" value="ECO:0007669"/>
    <property type="project" value="InterPro"/>
</dbReference>
<dbReference type="InterPro" id="IPR001270">
    <property type="entry name" value="ClpA/B"/>
</dbReference>
<dbReference type="InterPro" id="IPR019489">
    <property type="entry name" value="Clp_ATPase_C"/>
</dbReference>
<dbReference type="NCBIfam" id="NF008118">
    <property type="entry name" value="PRK10865.1"/>
    <property type="match status" value="1"/>
</dbReference>
<evidence type="ECO:0000256" key="5">
    <source>
        <dbReference type="ARBA" id="ARBA00022737"/>
    </source>
</evidence>
<evidence type="ECO:0000256" key="8">
    <source>
        <dbReference type="ARBA" id="ARBA00023016"/>
    </source>
</evidence>
<dbReference type="SUPFAM" id="SSF52540">
    <property type="entry name" value="P-loop containing nucleoside triphosphate hydrolases"/>
    <property type="match status" value="2"/>
</dbReference>
<dbReference type="InterPro" id="IPR050130">
    <property type="entry name" value="ClpA_ClpB"/>
</dbReference>
<keyword evidence="17" id="KW-1185">Reference proteome</keyword>
<dbReference type="CDD" id="cd19499">
    <property type="entry name" value="RecA-like_ClpB_Hsp104-like"/>
    <property type="match status" value="1"/>
</dbReference>
<dbReference type="InterPro" id="IPR036628">
    <property type="entry name" value="Clp_N_dom_sf"/>
</dbReference>
<dbReference type="OrthoDB" id="9803641at2"/>
<keyword evidence="8 14" id="KW-0346">Stress response</keyword>
<dbReference type="PRINTS" id="PR00300">
    <property type="entry name" value="CLPPROTEASEA"/>
</dbReference>
<dbReference type="InterPro" id="IPR003593">
    <property type="entry name" value="AAA+_ATPase"/>
</dbReference>
<dbReference type="Gene3D" id="1.10.8.60">
    <property type="match status" value="1"/>
</dbReference>
<dbReference type="AlphaFoldDB" id="A0A094KZT6"/>
<dbReference type="PANTHER" id="PTHR11638:SF18">
    <property type="entry name" value="HEAT SHOCK PROTEIN 104"/>
    <property type="match status" value="1"/>
</dbReference>
<dbReference type="FunFam" id="1.10.8.60:FF:000017">
    <property type="entry name" value="ATP-dependent chaperone ClpB"/>
    <property type="match status" value="1"/>
</dbReference>
<gene>
    <name evidence="14" type="primary">clpB</name>
    <name evidence="16" type="ORF">IDAT_12675</name>
</gene>
<dbReference type="InterPro" id="IPR027417">
    <property type="entry name" value="P-loop_NTPase"/>
</dbReference>
<evidence type="ECO:0000256" key="10">
    <source>
        <dbReference type="ARBA" id="ARBA00023186"/>
    </source>
</evidence>
<dbReference type="InterPro" id="IPR004176">
    <property type="entry name" value="Clp_R_N"/>
</dbReference>
<proteinExistence type="inferred from homology"/>
<dbReference type="InterPro" id="IPR018368">
    <property type="entry name" value="ClpA/B_CS1"/>
</dbReference>
<feature type="domain" description="Clp R" evidence="15">
    <location>
        <begin position="3"/>
        <end position="146"/>
    </location>
</feature>
<dbReference type="Pfam" id="PF07724">
    <property type="entry name" value="AAA_2"/>
    <property type="match status" value="1"/>
</dbReference>
<dbReference type="PROSITE" id="PS00871">
    <property type="entry name" value="CLPAB_2"/>
    <property type="match status" value="1"/>
</dbReference>
<comment type="caution">
    <text evidence="16">The sequence shown here is derived from an EMBL/GenBank/DDBJ whole genome shotgun (WGS) entry which is preliminary data.</text>
</comment>
<evidence type="ECO:0000256" key="12">
    <source>
        <dbReference type="PROSITE-ProRule" id="PRU01251"/>
    </source>
</evidence>
<comment type="subunit">
    <text evidence="11">Homohexamer. The oligomerization is ATP-dependent.</text>
</comment>
<dbReference type="FunFam" id="3.40.50.300:FF:000025">
    <property type="entry name" value="ATP-dependent Clp protease subunit"/>
    <property type="match status" value="1"/>
</dbReference>
<dbReference type="Pfam" id="PF00004">
    <property type="entry name" value="AAA"/>
    <property type="match status" value="1"/>
</dbReference>
<dbReference type="FunFam" id="1.10.1780.10:FF:000003">
    <property type="entry name" value="ATP-dependent chaperone ClpB"/>
    <property type="match status" value="1"/>
</dbReference>